<dbReference type="EMBL" id="JAFIRA010000021">
    <property type="protein sequence ID" value="MCJ2543124.1"/>
    <property type="molecule type" value="Genomic_DNA"/>
</dbReference>
<name>A0ABT0CBF2_THEVL</name>
<dbReference type="NCBIfam" id="NF005545">
    <property type="entry name" value="PRK07208.1-1"/>
    <property type="match status" value="1"/>
</dbReference>
<sequence length="490" mass="55546">MGLTVVIGAGPAGLSAAYELNRKGWPVTVLEADPAQVGGLSRTAVYQGYRFDIGGHRFFSKSPEIEALWTEILGAEMQVCQRLSRILYQGVFFDYPIRPFDVFAKLGPIFTTLCLLSYLKARLFPRPKLVSFEDWVIDQFGERLYRTFFKTYTEKVWGIPCSQISADWAAQRIKGLSMASLIRKTLFPKGEGVIKTLIDRFRYPRLGPGQMWERIQTLLAEAGQPVQLDRKVIQIHWDKGGIHRVQARSQQGERFGVMGQHFISTMPLRSLVRSLVPAAPDPVREAAEQLRYRDFLTVVLVVDEPNLFPDNWIYIHDPSVRVGRIQNFKNWSRDMVPNPEVTCLGLEYFCSVADPFWQLSQAELLTLAETELRQLGLLKKAHILDGTVIRAPKAYPVYDHGYQTHIQIIRAFLEEVLPNLQLAGRNGMHRYNNQDHAMMTGLLAARNILAGERRYDLWRVNQDAEYLEEGDPSAALAGGRAVPQVIGQSG</sequence>
<comment type="caution">
    <text evidence="2">The sequence shown here is derived from an EMBL/GenBank/DDBJ whole genome shotgun (WGS) entry which is preliminary data.</text>
</comment>
<dbReference type="SUPFAM" id="SSF51905">
    <property type="entry name" value="FAD/NAD(P)-binding domain"/>
    <property type="match status" value="1"/>
</dbReference>
<accession>A0ABT0CBF2</accession>
<dbReference type="Proteomes" id="UP000830835">
    <property type="component" value="Unassembled WGS sequence"/>
</dbReference>
<evidence type="ECO:0000313" key="3">
    <source>
        <dbReference type="Proteomes" id="UP000830835"/>
    </source>
</evidence>
<dbReference type="PANTHER" id="PTHR21197:SF0">
    <property type="entry name" value="UDP-GALACTOPYRANOSE MUTASE"/>
    <property type="match status" value="1"/>
</dbReference>
<organism evidence="2 3">
    <name type="scientific">Thermostichus vulcanus str. 'Rupite'</name>
    <dbReference type="NCBI Taxonomy" id="2813851"/>
    <lineage>
        <taxon>Bacteria</taxon>
        <taxon>Bacillati</taxon>
        <taxon>Cyanobacteriota</taxon>
        <taxon>Cyanophyceae</taxon>
        <taxon>Thermostichales</taxon>
        <taxon>Thermostichaceae</taxon>
        <taxon>Thermostichus</taxon>
    </lineage>
</organism>
<dbReference type="PANTHER" id="PTHR21197">
    <property type="entry name" value="UDP-GALACTOPYRANOSE MUTASE"/>
    <property type="match status" value="1"/>
</dbReference>
<dbReference type="NCBIfam" id="NF005547">
    <property type="entry name" value="PRK07208.1-3"/>
    <property type="match status" value="1"/>
</dbReference>
<dbReference type="NCBIfam" id="NF005548">
    <property type="entry name" value="PRK07208.1-4"/>
    <property type="match status" value="1"/>
</dbReference>
<keyword evidence="3" id="KW-1185">Reference proteome</keyword>
<dbReference type="Pfam" id="PF01593">
    <property type="entry name" value="Amino_oxidase"/>
    <property type="match status" value="1"/>
</dbReference>
<protein>
    <submittedName>
        <fullName evidence="2">NAD(P)/FAD-dependent oxidoreductase</fullName>
    </submittedName>
</protein>
<gene>
    <name evidence="2" type="ORF">JX360_09430</name>
</gene>
<dbReference type="InterPro" id="IPR002937">
    <property type="entry name" value="Amino_oxidase"/>
</dbReference>
<evidence type="ECO:0000313" key="2">
    <source>
        <dbReference type="EMBL" id="MCJ2543124.1"/>
    </source>
</evidence>
<feature type="domain" description="Amine oxidase" evidence="1">
    <location>
        <begin position="12"/>
        <end position="449"/>
    </location>
</feature>
<reference evidence="2" key="1">
    <citation type="submission" date="2021-02" db="EMBL/GenBank/DDBJ databases">
        <title>The CRISPR/cas machinery reduction and long-range gene transfer in the hot spring cyanobacterium Synechococcus.</title>
        <authorList>
            <person name="Dvorak P."/>
            <person name="Jahodarova E."/>
            <person name="Hasler P."/>
            <person name="Poulickova A."/>
        </authorList>
    </citation>
    <scope>NUCLEOTIDE SEQUENCE</scope>
    <source>
        <strain evidence="2">Rupite</strain>
    </source>
</reference>
<dbReference type="InterPro" id="IPR036188">
    <property type="entry name" value="FAD/NAD-bd_sf"/>
</dbReference>
<evidence type="ECO:0000259" key="1">
    <source>
        <dbReference type="Pfam" id="PF01593"/>
    </source>
</evidence>
<proteinExistence type="predicted"/>
<dbReference type="Gene3D" id="3.50.50.60">
    <property type="entry name" value="FAD/NAD(P)-binding domain"/>
    <property type="match status" value="1"/>
</dbReference>